<evidence type="ECO:0000256" key="1">
    <source>
        <dbReference type="ARBA" id="ARBA00009437"/>
    </source>
</evidence>
<dbReference type="RefSeq" id="WP_034368435.1">
    <property type="nucleotide sequence ID" value="NZ_AWOR01000043.1"/>
</dbReference>
<dbReference type="CDD" id="cd08465">
    <property type="entry name" value="PBP2_ToxR"/>
    <property type="match status" value="1"/>
</dbReference>
<keyword evidence="4" id="KW-0804">Transcription</keyword>
<dbReference type="PANTHER" id="PTHR30118">
    <property type="entry name" value="HTH-TYPE TRANSCRIPTIONAL REGULATOR LEUO-RELATED"/>
    <property type="match status" value="1"/>
</dbReference>
<evidence type="ECO:0000313" key="6">
    <source>
        <dbReference type="EMBL" id="KGH30434.1"/>
    </source>
</evidence>
<dbReference type="Proteomes" id="UP000029553">
    <property type="component" value="Unassembled WGS sequence"/>
</dbReference>
<keyword evidence="3" id="KW-0238">DNA-binding</keyword>
<evidence type="ECO:0000256" key="3">
    <source>
        <dbReference type="ARBA" id="ARBA00023125"/>
    </source>
</evidence>
<dbReference type="AlphaFoldDB" id="A0A096FKG2"/>
<reference evidence="6 8" key="1">
    <citation type="submission" date="2013-09" db="EMBL/GenBank/DDBJ databases">
        <title>High correlation between genotypes and phenotypes of environmental bacteria Comamonas testosteroni strains.</title>
        <authorList>
            <person name="Liu L."/>
            <person name="Zhu W."/>
            <person name="Xia X."/>
            <person name="Xu B."/>
            <person name="Luo M."/>
            <person name="Wang G."/>
        </authorList>
    </citation>
    <scope>NUCLEOTIDE SEQUENCE [LARGE SCALE GENOMIC DNA]</scope>
    <source>
        <strain evidence="6 8">JL40</strain>
    </source>
</reference>
<dbReference type="Gene3D" id="3.40.190.10">
    <property type="entry name" value="Periplasmic binding protein-like II"/>
    <property type="match status" value="2"/>
</dbReference>
<dbReference type="Pfam" id="PF00126">
    <property type="entry name" value="HTH_1"/>
    <property type="match status" value="1"/>
</dbReference>
<protein>
    <submittedName>
        <fullName evidence="6">LysR family transcriptional regulator</fullName>
    </submittedName>
</protein>
<gene>
    <name evidence="7" type="ORF">GL58_07155</name>
    <name evidence="6" type="ORF">P353_09765</name>
</gene>
<evidence type="ECO:0000256" key="4">
    <source>
        <dbReference type="ARBA" id="ARBA00023163"/>
    </source>
</evidence>
<reference evidence="7" key="3">
    <citation type="submission" date="2014-06" db="EMBL/GenBank/DDBJ databases">
        <title>Three species of the Botryosphaeriales overlap on five unrelated trees in China, with a novel species.</title>
        <authorList>
            <person name="Tian C."/>
            <person name="Fan X."/>
        </authorList>
    </citation>
    <scope>NUCLEOTIDE SEQUENCE</scope>
    <source>
        <strain evidence="7">WDL7</strain>
    </source>
</reference>
<evidence type="ECO:0000313" key="8">
    <source>
        <dbReference type="Proteomes" id="UP000029553"/>
    </source>
</evidence>
<reference evidence="9" key="2">
    <citation type="submission" date="2014-06" db="EMBL/GenBank/DDBJ databases">
        <title>Draft genome sequence of C. testosteroni WDL7.</title>
        <authorList>
            <person name="Wu Y."/>
            <person name="Seshan H."/>
            <person name="Arumugam K."/>
        </authorList>
    </citation>
    <scope>NUCLEOTIDE SEQUENCE [LARGE SCALE GENOMIC DNA]</scope>
    <source>
        <strain evidence="9">WDL7</strain>
    </source>
</reference>
<dbReference type="GO" id="GO:0003700">
    <property type="term" value="F:DNA-binding transcription factor activity"/>
    <property type="evidence" value="ECO:0007669"/>
    <property type="project" value="InterPro"/>
</dbReference>
<dbReference type="InterPro" id="IPR005119">
    <property type="entry name" value="LysR_subst-bd"/>
</dbReference>
<dbReference type="PATRIC" id="fig|285.49.peg.1477"/>
<dbReference type="InterPro" id="IPR036388">
    <property type="entry name" value="WH-like_DNA-bd_sf"/>
</dbReference>
<dbReference type="Pfam" id="PF03466">
    <property type="entry name" value="LysR_substrate"/>
    <property type="match status" value="1"/>
</dbReference>
<evidence type="ECO:0000313" key="9">
    <source>
        <dbReference type="Proteomes" id="UP000037442"/>
    </source>
</evidence>
<dbReference type="PANTHER" id="PTHR30118:SF15">
    <property type="entry name" value="TRANSCRIPTIONAL REGULATORY PROTEIN"/>
    <property type="match status" value="1"/>
</dbReference>
<organism evidence="6 8">
    <name type="scientific">Comamonas testosteroni</name>
    <name type="common">Pseudomonas testosteroni</name>
    <dbReference type="NCBI Taxonomy" id="285"/>
    <lineage>
        <taxon>Bacteria</taxon>
        <taxon>Pseudomonadati</taxon>
        <taxon>Pseudomonadota</taxon>
        <taxon>Betaproteobacteria</taxon>
        <taxon>Burkholderiales</taxon>
        <taxon>Comamonadaceae</taxon>
        <taxon>Comamonas</taxon>
    </lineage>
</organism>
<comment type="similarity">
    <text evidence="1">Belongs to the LysR transcriptional regulatory family.</text>
</comment>
<dbReference type="Gene3D" id="1.10.10.10">
    <property type="entry name" value="Winged helix-like DNA-binding domain superfamily/Winged helix DNA-binding domain"/>
    <property type="match status" value="1"/>
</dbReference>
<sequence>MDDLRRIDLNLLLALHALLTEKHVTRAAMRLHKSQPAVSHSLAQLREHFNDPLLVRKLGKLELTARGNVLLPPLSEALGSLNTLLGTPQFDPLQAQRRFRLSLSDYAARLVLPDLMQYVRKHAPGFDFAISQASRDAMLVQLADGELDLALGIFPDLAQDIRVETLFEEDFICLADKSVSPEKGGLSLEEWLTRPHVMLALRPDANDEIERALAAKGLKRRIAVALPHWSAAVELLPGTDLVLTIARRAVGPLRSFKNLRQFAPPRQLQLPKMAYQQAWHTRKHNDPALAWLRLAVMNSCKQSAGEQ</sequence>
<dbReference type="SUPFAM" id="SSF53850">
    <property type="entry name" value="Periplasmic binding protein-like II"/>
    <property type="match status" value="1"/>
</dbReference>
<name>A0A096FKG2_COMTE</name>
<comment type="caution">
    <text evidence="6">The sequence shown here is derived from an EMBL/GenBank/DDBJ whole genome shotgun (WGS) entry which is preliminary data.</text>
</comment>
<proteinExistence type="inferred from homology"/>
<dbReference type="PROSITE" id="PS50931">
    <property type="entry name" value="HTH_LYSR"/>
    <property type="match status" value="1"/>
</dbReference>
<dbReference type="PRINTS" id="PR00039">
    <property type="entry name" value="HTHLYSR"/>
</dbReference>
<accession>A0A096FKG2</accession>
<dbReference type="EMBL" id="JNVD01000017">
    <property type="protein sequence ID" value="KOC22239.1"/>
    <property type="molecule type" value="Genomic_DNA"/>
</dbReference>
<feature type="domain" description="HTH lysR-type" evidence="5">
    <location>
        <begin position="7"/>
        <end position="64"/>
    </location>
</feature>
<dbReference type="InterPro" id="IPR050389">
    <property type="entry name" value="LysR-type_TF"/>
</dbReference>
<evidence type="ECO:0000313" key="7">
    <source>
        <dbReference type="EMBL" id="KOC22239.1"/>
    </source>
</evidence>
<dbReference type="GO" id="GO:0003677">
    <property type="term" value="F:DNA binding"/>
    <property type="evidence" value="ECO:0007669"/>
    <property type="project" value="UniProtKB-KW"/>
</dbReference>
<evidence type="ECO:0000259" key="5">
    <source>
        <dbReference type="PROSITE" id="PS50931"/>
    </source>
</evidence>
<keyword evidence="2" id="KW-0805">Transcription regulation</keyword>
<dbReference type="InterPro" id="IPR036390">
    <property type="entry name" value="WH_DNA-bd_sf"/>
</dbReference>
<dbReference type="InterPro" id="IPR000847">
    <property type="entry name" value="LysR_HTH_N"/>
</dbReference>
<dbReference type="Proteomes" id="UP000037442">
    <property type="component" value="Unassembled WGS sequence"/>
</dbReference>
<evidence type="ECO:0000256" key="2">
    <source>
        <dbReference type="ARBA" id="ARBA00023015"/>
    </source>
</evidence>
<dbReference type="EMBL" id="AWOR01000043">
    <property type="protein sequence ID" value="KGH30434.1"/>
    <property type="molecule type" value="Genomic_DNA"/>
</dbReference>
<dbReference type="SUPFAM" id="SSF46785">
    <property type="entry name" value="Winged helix' DNA-binding domain"/>
    <property type="match status" value="1"/>
</dbReference>